<accession>A0A0G4F1P4</accession>
<dbReference type="OrthoDB" id="272750at2759"/>
<evidence type="ECO:0000313" key="2">
    <source>
        <dbReference type="Proteomes" id="UP000041254"/>
    </source>
</evidence>
<evidence type="ECO:0000313" key="1">
    <source>
        <dbReference type="EMBL" id="CEM05403.1"/>
    </source>
</evidence>
<proteinExistence type="predicted"/>
<dbReference type="AlphaFoldDB" id="A0A0G4F1P4"/>
<dbReference type="EMBL" id="CDMY01000357">
    <property type="protein sequence ID" value="CEM05403.1"/>
    <property type="molecule type" value="Genomic_DNA"/>
</dbReference>
<reference evidence="1 2" key="1">
    <citation type="submission" date="2014-11" db="EMBL/GenBank/DDBJ databases">
        <authorList>
            <person name="Zhu J."/>
            <person name="Qi W."/>
            <person name="Song R."/>
        </authorList>
    </citation>
    <scope>NUCLEOTIDE SEQUENCE [LARGE SCALE GENOMIC DNA]</scope>
</reference>
<dbReference type="Proteomes" id="UP000041254">
    <property type="component" value="Unassembled WGS sequence"/>
</dbReference>
<sequence length="233" mass="25824">MLSAEGSESGKDEASLTEIEAFRRKLTEGSMFIGQSGESPDASTSWARLIDEPRTDGGCVVVANPSRWLGKRHSKRLEKFGLRSVTYDMLPCVLLYPQDGSRSSDEFSGVLLGRRSGMLVGDLEFVGDVEFDQSRFMLEPLWFGGRELKDSPLSIVAADSQKGGFLFSDDLNELSTPEGTPYASVSFFLGRTRLSREEMDDFLITECSRDIIFRVRSRGEPSVAREILALLGQ</sequence>
<name>A0A0G4F1P4_VITBC</name>
<gene>
    <name evidence="1" type="ORF">Vbra_14253</name>
</gene>
<dbReference type="VEuPathDB" id="CryptoDB:Vbra_14253"/>
<protein>
    <submittedName>
        <fullName evidence="1">Uncharacterized protein</fullName>
    </submittedName>
</protein>
<organism evidence="1 2">
    <name type="scientific">Vitrella brassicaformis (strain CCMP3155)</name>
    <dbReference type="NCBI Taxonomy" id="1169540"/>
    <lineage>
        <taxon>Eukaryota</taxon>
        <taxon>Sar</taxon>
        <taxon>Alveolata</taxon>
        <taxon>Colpodellida</taxon>
        <taxon>Vitrellaceae</taxon>
        <taxon>Vitrella</taxon>
    </lineage>
</organism>
<keyword evidence="2" id="KW-1185">Reference proteome</keyword>
<dbReference type="InParanoid" id="A0A0G4F1P4"/>